<evidence type="ECO:0000313" key="3">
    <source>
        <dbReference type="Proteomes" id="UP001597438"/>
    </source>
</evidence>
<feature type="signal peptide" evidence="1">
    <location>
        <begin position="1"/>
        <end position="23"/>
    </location>
</feature>
<dbReference type="Gene3D" id="3.10.450.360">
    <property type="match status" value="1"/>
</dbReference>
<gene>
    <name evidence="2" type="ORF">ACFSYS_08200</name>
</gene>
<keyword evidence="1" id="KW-0732">Signal</keyword>
<protein>
    <recommendedName>
        <fullName evidence="4">PepSY domain-containing protein</fullName>
    </recommendedName>
</protein>
<proteinExistence type="predicted"/>
<reference evidence="3" key="1">
    <citation type="journal article" date="2019" name="Int. J. Syst. Evol. Microbiol.">
        <title>The Global Catalogue of Microorganisms (GCM) 10K type strain sequencing project: providing services to taxonomists for standard genome sequencing and annotation.</title>
        <authorList>
            <consortium name="The Broad Institute Genomics Platform"/>
            <consortium name="The Broad Institute Genome Sequencing Center for Infectious Disease"/>
            <person name="Wu L."/>
            <person name="Ma J."/>
        </authorList>
    </citation>
    <scope>NUCLEOTIDE SEQUENCE [LARGE SCALE GENOMIC DNA]</scope>
    <source>
        <strain evidence="3">KCTC 52925</strain>
    </source>
</reference>
<evidence type="ECO:0008006" key="4">
    <source>
        <dbReference type="Google" id="ProtNLM"/>
    </source>
</evidence>
<dbReference type="SUPFAM" id="SSF160574">
    <property type="entry name" value="BT0923-like"/>
    <property type="match status" value="1"/>
</dbReference>
<dbReference type="RefSeq" id="WP_251741032.1">
    <property type="nucleotide sequence ID" value="NZ_JBHUOJ010000016.1"/>
</dbReference>
<name>A0ABW5X4C0_9FLAO</name>
<dbReference type="EMBL" id="JBHUOJ010000016">
    <property type="protein sequence ID" value="MFD2833269.1"/>
    <property type="molecule type" value="Genomic_DNA"/>
</dbReference>
<organism evidence="2 3">
    <name type="scientific">Christiangramia antarctica</name>
    <dbReference type="NCBI Taxonomy" id="2058158"/>
    <lineage>
        <taxon>Bacteria</taxon>
        <taxon>Pseudomonadati</taxon>
        <taxon>Bacteroidota</taxon>
        <taxon>Flavobacteriia</taxon>
        <taxon>Flavobacteriales</taxon>
        <taxon>Flavobacteriaceae</taxon>
        <taxon>Christiangramia</taxon>
    </lineage>
</organism>
<sequence length="118" mass="13471">MKKIVLSVFTIGAMIFATQNAQAQETETEEVEVIEIEVVEVEQDEFADLDVSELPQVIQDAIVTEYNDATVTKAWIKSEDEQTIYKLALDVKGDEKKVFIDQDGNWLENEEKEVETEK</sequence>
<comment type="caution">
    <text evidence="2">The sequence shown here is derived from an EMBL/GenBank/DDBJ whole genome shotgun (WGS) entry which is preliminary data.</text>
</comment>
<dbReference type="Proteomes" id="UP001597438">
    <property type="component" value="Unassembled WGS sequence"/>
</dbReference>
<evidence type="ECO:0000256" key="1">
    <source>
        <dbReference type="SAM" id="SignalP"/>
    </source>
</evidence>
<evidence type="ECO:0000313" key="2">
    <source>
        <dbReference type="EMBL" id="MFD2833269.1"/>
    </source>
</evidence>
<accession>A0ABW5X4C0</accession>
<feature type="chain" id="PRO_5045498283" description="PepSY domain-containing protein" evidence="1">
    <location>
        <begin position="24"/>
        <end position="118"/>
    </location>
</feature>
<keyword evidence="3" id="KW-1185">Reference proteome</keyword>